<dbReference type="Proteomes" id="UP000046395">
    <property type="component" value="Unassembled WGS sequence"/>
</dbReference>
<evidence type="ECO:0000313" key="1">
    <source>
        <dbReference type="Proteomes" id="UP000046395"/>
    </source>
</evidence>
<keyword evidence="1" id="KW-1185">Reference proteome</keyword>
<dbReference type="AlphaFoldDB" id="A0A5S6QBB2"/>
<protein>
    <submittedName>
        <fullName evidence="2">Uncharacterized protein</fullName>
    </submittedName>
</protein>
<name>A0A5S6QBB2_TRIMR</name>
<evidence type="ECO:0000313" key="2">
    <source>
        <dbReference type="WBParaSite" id="TMUE_1000004488.1"/>
    </source>
</evidence>
<dbReference type="WBParaSite" id="TMUE_1000004488.1">
    <property type="protein sequence ID" value="TMUE_1000004488.1"/>
    <property type="gene ID" value="WBGene00295233"/>
</dbReference>
<accession>A0A5S6QBB2</accession>
<proteinExistence type="predicted"/>
<organism evidence="1 2">
    <name type="scientific">Trichuris muris</name>
    <name type="common">Mouse whipworm</name>
    <dbReference type="NCBI Taxonomy" id="70415"/>
    <lineage>
        <taxon>Eukaryota</taxon>
        <taxon>Metazoa</taxon>
        <taxon>Ecdysozoa</taxon>
        <taxon>Nematoda</taxon>
        <taxon>Enoplea</taxon>
        <taxon>Dorylaimia</taxon>
        <taxon>Trichinellida</taxon>
        <taxon>Trichuridae</taxon>
        <taxon>Trichuris</taxon>
    </lineage>
</organism>
<reference evidence="2" key="1">
    <citation type="submission" date="2019-12" db="UniProtKB">
        <authorList>
            <consortium name="WormBaseParasite"/>
        </authorList>
    </citation>
    <scope>IDENTIFICATION</scope>
</reference>
<sequence>MFKSRGIYRFSYNACSYNAFSLIRDFEIVALSHITRFCFRSYAISPAGKRGRMAKSTRVFIHREQTKAALLAYARSSVMNKRNVTKTFRILIRSSVRPSCAPCDMHTQTGY</sequence>